<evidence type="ECO:0000313" key="2">
    <source>
        <dbReference type="EMBL" id="MBC6995181.1"/>
    </source>
</evidence>
<accession>A0A923PM05</accession>
<keyword evidence="1" id="KW-0472">Membrane</keyword>
<evidence type="ECO:0000256" key="1">
    <source>
        <dbReference type="SAM" id="Phobius"/>
    </source>
</evidence>
<keyword evidence="1" id="KW-1133">Transmembrane helix</keyword>
<dbReference type="Proteomes" id="UP000650081">
    <property type="component" value="Unassembled WGS sequence"/>
</dbReference>
<comment type="caution">
    <text evidence="2">The sequence shown here is derived from an EMBL/GenBank/DDBJ whole genome shotgun (WGS) entry which is preliminary data.</text>
</comment>
<organism evidence="2 3">
    <name type="scientific">Neolewinella lacunae</name>
    <dbReference type="NCBI Taxonomy" id="1517758"/>
    <lineage>
        <taxon>Bacteria</taxon>
        <taxon>Pseudomonadati</taxon>
        <taxon>Bacteroidota</taxon>
        <taxon>Saprospiria</taxon>
        <taxon>Saprospirales</taxon>
        <taxon>Lewinellaceae</taxon>
        <taxon>Neolewinella</taxon>
    </lineage>
</organism>
<gene>
    <name evidence="2" type="ORF">H9S92_13460</name>
</gene>
<evidence type="ECO:0000313" key="3">
    <source>
        <dbReference type="Proteomes" id="UP000650081"/>
    </source>
</evidence>
<keyword evidence="3" id="KW-1185">Reference proteome</keyword>
<name>A0A923PM05_9BACT</name>
<protein>
    <submittedName>
        <fullName evidence="2">Uncharacterized protein</fullName>
    </submittedName>
</protein>
<feature type="transmembrane region" description="Helical" evidence="1">
    <location>
        <begin position="12"/>
        <end position="34"/>
    </location>
</feature>
<dbReference type="EMBL" id="JACSIT010000118">
    <property type="protein sequence ID" value="MBC6995181.1"/>
    <property type="molecule type" value="Genomic_DNA"/>
</dbReference>
<reference evidence="2" key="1">
    <citation type="submission" date="2020-08" db="EMBL/GenBank/DDBJ databases">
        <title>Lewinella bacteria from marine environments.</title>
        <authorList>
            <person name="Zhong Y."/>
        </authorList>
    </citation>
    <scope>NUCLEOTIDE SEQUENCE</scope>
    <source>
        <strain evidence="2">KCTC 42187</strain>
    </source>
</reference>
<feature type="transmembrane region" description="Helical" evidence="1">
    <location>
        <begin position="58"/>
        <end position="77"/>
    </location>
</feature>
<dbReference type="RefSeq" id="WP_187467227.1">
    <property type="nucleotide sequence ID" value="NZ_JACSIT010000118.1"/>
</dbReference>
<proteinExistence type="predicted"/>
<sequence>MRKFADFVGQEVLNLAIGYLAGLLASNLVTTFFVKRGLGNLWGLTAGREAVKRDTYEWLMFLSSYVIGLAVMVAVQYGMRRLRGQRTETVE</sequence>
<dbReference type="AlphaFoldDB" id="A0A923PM05"/>
<keyword evidence="1" id="KW-0812">Transmembrane</keyword>